<dbReference type="InterPro" id="IPR016032">
    <property type="entry name" value="Sig_transdc_resp-reg_C-effctor"/>
</dbReference>
<dbReference type="Proteomes" id="UP000484076">
    <property type="component" value="Unassembled WGS sequence"/>
</dbReference>
<dbReference type="InterPro" id="IPR036388">
    <property type="entry name" value="WH-like_DNA-bd_sf"/>
</dbReference>
<keyword evidence="3" id="KW-0804">Transcription</keyword>
<dbReference type="SUPFAM" id="SSF46894">
    <property type="entry name" value="C-terminal effector domain of the bipartite response regulators"/>
    <property type="match status" value="1"/>
</dbReference>
<gene>
    <name evidence="5" type="ORF">GEU84_002135</name>
</gene>
<dbReference type="SUPFAM" id="SSF75516">
    <property type="entry name" value="Pheromone-binding domain of LuxR-like quorum-sensing transcription factors"/>
    <property type="match status" value="1"/>
</dbReference>
<reference evidence="5" key="1">
    <citation type="submission" date="2020-05" db="EMBL/GenBank/DDBJ databases">
        <title>Fertoebacter nigrum gen. nov., sp. nov., a new member of the family Rhodobacteraceae.</title>
        <authorList>
            <person name="Szuroczki S."/>
            <person name="Abbaszade G."/>
            <person name="Buni D."/>
            <person name="Schumann P."/>
            <person name="Toth E."/>
        </authorList>
    </citation>
    <scope>NUCLEOTIDE SEQUENCE</scope>
    <source>
        <strain evidence="5">RG-N-1a</strain>
    </source>
</reference>
<dbReference type="PROSITE" id="PS50043">
    <property type="entry name" value="HTH_LUXR_2"/>
    <property type="match status" value="1"/>
</dbReference>
<dbReference type="EMBL" id="WHUT02000001">
    <property type="protein sequence ID" value="NUB43169.1"/>
    <property type="molecule type" value="Genomic_DNA"/>
</dbReference>
<keyword evidence="6" id="KW-1185">Reference proteome</keyword>
<organism evidence="5 6">
    <name type="scientific">Fertoeibacter niger</name>
    <dbReference type="NCBI Taxonomy" id="2656921"/>
    <lineage>
        <taxon>Bacteria</taxon>
        <taxon>Pseudomonadati</taxon>
        <taxon>Pseudomonadota</taxon>
        <taxon>Alphaproteobacteria</taxon>
        <taxon>Rhodobacterales</taxon>
        <taxon>Paracoccaceae</taxon>
        <taxon>Fertoeibacter</taxon>
    </lineage>
</organism>
<dbReference type="AlphaFoldDB" id="A0A8X8GZ56"/>
<keyword evidence="2" id="KW-0238">DNA-binding</keyword>
<comment type="caution">
    <text evidence="5">The sequence shown here is derived from an EMBL/GenBank/DDBJ whole genome shotgun (WGS) entry which is preliminary data.</text>
</comment>
<dbReference type="PANTHER" id="PTHR44688:SF16">
    <property type="entry name" value="DNA-BINDING TRANSCRIPTIONAL ACTIVATOR DEVR_DOSR"/>
    <property type="match status" value="1"/>
</dbReference>
<dbReference type="GO" id="GO:0006352">
    <property type="term" value="P:DNA-templated transcription initiation"/>
    <property type="evidence" value="ECO:0007669"/>
    <property type="project" value="InterPro"/>
</dbReference>
<dbReference type="InterPro" id="IPR000792">
    <property type="entry name" value="Tscrpt_reg_LuxR_C"/>
</dbReference>
<dbReference type="Gene3D" id="3.30.450.80">
    <property type="entry name" value="Transcription factor LuxR-like, autoinducer-binding domain"/>
    <property type="match status" value="1"/>
</dbReference>
<dbReference type="PANTHER" id="PTHR44688">
    <property type="entry name" value="DNA-BINDING TRANSCRIPTIONAL ACTIVATOR DEVR_DOSR"/>
    <property type="match status" value="1"/>
</dbReference>
<evidence type="ECO:0000256" key="2">
    <source>
        <dbReference type="ARBA" id="ARBA00023125"/>
    </source>
</evidence>
<keyword evidence="1" id="KW-0805">Transcription regulation</keyword>
<dbReference type="Pfam" id="PF08281">
    <property type="entry name" value="Sigma70_r4_2"/>
    <property type="match status" value="1"/>
</dbReference>
<protein>
    <submittedName>
        <fullName evidence="5">Autoinducer binding domain-containing protein</fullName>
    </submittedName>
</protein>
<proteinExistence type="predicted"/>
<sequence>MTEVIALLGEIAQAASVDAVWAKTAEFMRDKGFARLNYGFTRFRHDNSIGDPDDAVCLSTNSAEYVQFYFQGGFYAKTPVYRWMTQNVGACTWRWVAEDYAAGRLSPSEAEAVRRNAAIGIVAGITISFPESSPRSKGALGMIADPGLSHDDVDRIWAAHGGEMLAVAHMMHLKVVQLPMAIRRRALTERQREALEWVADGKTTQDIALLMGVSGAMVEKHLRLAREALDVDTTAQAVAKAALLNMIFVRVALPDPVHATAR</sequence>
<name>A0A8X8GZ56_9RHOB</name>
<feature type="domain" description="HTH luxR-type" evidence="4">
    <location>
        <begin position="180"/>
        <end position="245"/>
    </location>
</feature>
<evidence type="ECO:0000313" key="6">
    <source>
        <dbReference type="Proteomes" id="UP000484076"/>
    </source>
</evidence>
<dbReference type="GO" id="GO:0003677">
    <property type="term" value="F:DNA binding"/>
    <property type="evidence" value="ECO:0007669"/>
    <property type="project" value="UniProtKB-KW"/>
</dbReference>
<dbReference type="InterPro" id="IPR005143">
    <property type="entry name" value="TF_LuxR_autoind-bd_dom"/>
</dbReference>
<dbReference type="RefSeq" id="WP_152823840.1">
    <property type="nucleotide sequence ID" value="NZ_WHUT02000001.1"/>
</dbReference>
<evidence type="ECO:0000256" key="3">
    <source>
        <dbReference type="ARBA" id="ARBA00023163"/>
    </source>
</evidence>
<dbReference type="Gene3D" id="1.10.10.10">
    <property type="entry name" value="Winged helix-like DNA-binding domain superfamily/Winged helix DNA-binding domain"/>
    <property type="match status" value="1"/>
</dbReference>
<dbReference type="InterPro" id="IPR013249">
    <property type="entry name" value="RNA_pol_sigma70_r4_t2"/>
</dbReference>
<evidence type="ECO:0000259" key="4">
    <source>
        <dbReference type="PROSITE" id="PS50043"/>
    </source>
</evidence>
<evidence type="ECO:0000256" key="1">
    <source>
        <dbReference type="ARBA" id="ARBA00023015"/>
    </source>
</evidence>
<dbReference type="CDD" id="cd06170">
    <property type="entry name" value="LuxR_C_like"/>
    <property type="match status" value="1"/>
</dbReference>
<dbReference type="InterPro" id="IPR036693">
    <property type="entry name" value="TF_LuxR_autoind-bd_dom_sf"/>
</dbReference>
<evidence type="ECO:0000313" key="5">
    <source>
        <dbReference type="EMBL" id="NUB43169.1"/>
    </source>
</evidence>
<dbReference type="GO" id="GO:0016987">
    <property type="term" value="F:sigma factor activity"/>
    <property type="evidence" value="ECO:0007669"/>
    <property type="project" value="InterPro"/>
</dbReference>
<dbReference type="SMART" id="SM00421">
    <property type="entry name" value="HTH_LUXR"/>
    <property type="match status" value="1"/>
</dbReference>
<accession>A0A8X8GZ56</accession>
<dbReference type="Pfam" id="PF03472">
    <property type="entry name" value="Autoind_bind"/>
    <property type="match status" value="1"/>
</dbReference>